<accession>A0ABD3GWJ2</accession>
<dbReference type="Pfam" id="PF00332">
    <property type="entry name" value="Glyco_hydro_17"/>
    <property type="match status" value="1"/>
</dbReference>
<evidence type="ECO:0000256" key="3">
    <source>
        <dbReference type="ARBA" id="ARBA00008773"/>
    </source>
</evidence>
<dbReference type="PANTHER" id="PTHR32227">
    <property type="entry name" value="GLUCAN ENDO-1,3-BETA-GLUCOSIDASE BG1-RELATED-RELATED"/>
    <property type="match status" value="1"/>
</dbReference>
<evidence type="ECO:0000256" key="16">
    <source>
        <dbReference type="SAM" id="MobiDB-lite"/>
    </source>
</evidence>
<name>A0ABD3GWJ2_9MARC</name>
<dbReference type="EMBL" id="JBJQOH010000006">
    <property type="protein sequence ID" value="KAL3683627.1"/>
    <property type="molecule type" value="Genomic_DNA"/>
</dbReference>
<dbReference type="Pfam" id="PF07983">
    <property type="entry name" value="X8"/>
    <property type="match status" value="1"/>
</dbReference>
<evidence type="ECO:0000256" key="14">
    <source>
        <dbReference type="RuleBase" id="RU004335"/>
    </source>
</evidence>
<evidence type="ECO:0000256" key="11">
    <source>
        <dbReference type="ARBA" id="ARBA00023157"/>
    </source>
</evidence>
<dbReference type="FunFam" id="1.20.58.1040:FF:000001">
    <property type="entry name" value="Glucan endo-1,3-beta-glucosidase 4"/>
    <property type="match status" value="1"/>
</dbReference>
<dbReference type="Proteomes" id="UP001633002">
    <property type="component" value="Unassembled WGS sequence"/>
</dbReference>
<proteinExistence type="inferred from homology"/>
<protein>
    <recommendedName>
        <fullName evidence="4">glucan endo-1,3-beta-D-glucosidase</fullName>
        <ecNumber evidence="4">3.2.1.39</ecNumber>
    </recommendedName>
</protein>
<dbReference type="GO" id="GO:0009506">
    <property type="term" value="C:plasmodesma"/>
    <property type="evidence" value="ECO:0007669"/>
    <property type="project" value="UniProtKB-ARBA"/>
</dbReference>
<comment type="similarity">
    <text evidence="3 14">Belongs to the glycosyl hydrolase 17 family.</text>
</comment>
<dbReference type="InterPro" id="IPR044965">
    <property type="entry name" value="Glyco_hydro_17_plant"/>
</dbReference>
<evidence type="ECO:0000256" key="12">
    <source>
        <dbReference type="ARBA" id="ARBA00023180"/>
    </source>
</evidence>
<comment type="subcellular location">
    <subcellularLocation>
        <location evidence="2">Cell membrane</location>
        <topology evidence="2">Lipid-anchor</topology>
        <topology evidence="2">GPI-anchor</topology>
    </subcellularLocation>
</comment>
<keyword evidence="7" id="KW-0732">Signal</keyword>
<evidence type="ECO:0000256" key="5">
    <source>
        <dbReference type="ARBA" id="ARBA00022475"/>
    </source>
</evidence>
<evidence type="ECO:0000256" key="7">
    <source>
        <dbReference type="ARBA" id="ARBA00022729"/>
    </source>
</evidence>
<dbReference type="InterPro" id="IPR012946">
    <property type="entry name" value="X8"/>
</dbReference>
<comment type="catalytic activity">
    <reaction evidence="1">
        <text>Hydrolysis of (1-&gt;3)-beta-D-glucosidic linkages in (1-&gt;3)-beta-D-glucans.</text>
        <dbReference type="EC" id="3.2.1.39"/>
    </reaction>
</comment>
<evidence type="ECO:0000256" key="1">
    <source>
        <dbReference type="ARBA" id="ARBA00000382"/>
    </source>
</evidence>
<dbReference type="SUPFAM" id="SSF51445">
    <property type="entry name" value="(Trans)glycosidases"/>
    <property type="match status" value="1"/>
</dbReference>
<keyword evidence="6" id="KW-0449">Lipoprotein</keyword>
<evidence type="ECO:0000256" key="6">
    <source>
        <dbReference type="ARBA" id="ARBA00022622"/>
    </source>
</evidence>
<evidence type="ECO:0000313" key="18">
    <source>
        <dbReference type="EMBL" id="KAL3683627.1"/>
    </source>
</evidence>
<evidence type="ECO:0000256" key="9">
    <source>
        <dbReference type="ARBA" id="ARBA00022821"/>
    </source>
</evidence>
<keyword evidence="13 15" id="KW-0326">Glycosidase</keyword>
<dbReference type="InterPro" id="IPR017853">
    <property type="entry name" value="GH"/>
</dbReference>
<feature type="region of interest" description="Disordered" evidence="16">
    <location>
        <begin position="401"/>
        <end position="425"/>
    </location>
</feature>
<keyword evidence="8 15" id="KW-0378">Hydrolase</keyword>
<evidence type="ECO:0000256" key="15">
    <source>
        <dbReference type="RuleBase" id="RU004336"/>
    </source>
</evidence>
<evidence type="ECO:0000256" key="4">
    <source>
        <dbReference type="ARBA" id="ARBA00012780"/>
    </source>
</evidence>
<evidence type="ECO:0000256" key="2">
    <source>
        <dbReference type="ARBA" id="ARBA00004609"/>
    </source>
</evidence>
<dbReference type="GO" id="GO:0005886">
    <property type="term" value="C:plasma membrane"/>
    <property type="evidence" value="ECO:0007669"/>
    <property type="project" value="UniProtKB-SubCell"/>
</dbReference>
<dbReference type="AlphaFoldDB" id="A0ABD3GWJ2"/>
<feature type="compositionally biased region" description="Polar residues" evidence="16">
    <location>
        <begin position="401"/>
        <end position="412"/>
    </location>
</feature>
<evidence type="ECO:0000313" key="19">
    <source>
        <dbReference type="Proteomes" id="UP001633002"/>
    </source>
</evidence>
<evidence type="ECO:0000256" key="10">
    <source>
        <dbReference type="ARBA" id="ARBA00023136"/>
    </source>
</evidence>
<sequence length="514" mass="55827">MLTTGFIPLLVLYKMAHPHLFGGHHSPGDNTACIDAKEHTGHKKCPLPVALPPRPSRSECELRSDVLCYGNFTIDYFPTYVGVNYGRIADNLPDPKTVAQFIVKQRIGKVKIYDSDPAVLQAFAHTGVKVIIGLPNEDLHTMATDTGAAYNWVAKNVAAYVPATLITAIAVGNEILSTMPDLAGDLLGAMNNLHSALVNLKLDGYVKVSTPHSLSILSTSYPPSQGRFNQMWVDSVIHPMLNFLVTTRSHIMVNVYPFFAYEGNPAEVALNYALFQPTNNVQDPVTNLQYNSLFDAQVDAVYSAITALDSQFQNLPIVVTETGWPSQGDQNEVGSSIQNAAMYNGNLVRHILSGRGTPLRPGKPIDTYLFALFNENKKPGPLSERNYGLFYPDMKPVYTLNFTTGDHGSPGNSRGPPKRGAPSGGQFCVAKDDVSDSQLQAALDYACGPGGADCKPIQPGQACFEPNNLHAHASYAFNSYFQMNNQKEGTCYFSGAAVVKSGNPSTNSCNWPTR</sequence>
<keyword evidence="12" id="KW-0325">Glycoprotein</keyword>
<organism evidence="18 19">
    <name type="scientific">Riccia sorocarpa</name>
    <dbReference type="NCBI Taxonomy" id="122646"/>
    <lineage>
        <taxon>Eukaryota</taxon>
        <taxon>Viridiplantae</taxon>
        <taxon>Streptophyta</taxon>
        <taxon>Embryophyta</taxon>
        <taxon>Marchantiophyta</taxon>
        <taxon>Marchantiopsida</taxon>
        <taxon>Marchantiidae</taxon>
        <taxon>Marchantiales</taxon>
        <taxon>Ricciaceae</taxon>
        <taxon>Riccia</taxon>
    </lineage>
</organism>
<dbReference type="Gene3D" id="3.20.20.80">
    <property type="entry name" value="Glycosidases"/>
    <property type="match status" value="1"/>
</dbReference>
<keyword evidence="11" id="KW-1015">Disulfide bond</keyword>
<gene>
    <name evidence="18" type="ORF">R1sor_001649</name>
</gene>
<evidence type="ECO:0000256" key="8">
    <source>
        <dbReference type="ARBA" id="ARBA00022801"/>
    </source>
</evidence>
<dbReference type="SMART" id="SM00768">
    <property type="entry name" value="X8"/>
    <property type="match status" value="1"/>
</dbReference>
<feature type="domain" description="X8" evidence="17">
    <location>
        <begin position="426"/>
        <end position="511"/>
    </location>
</feature>
<dbReference type="GO" id="GO:0098552">
    <property type="term" value="C:side of membrane"/>
    <property type="evidence" value="ECO:0007669"/>
    <property type="project" value="UniProtKB-KW"/>
</dbReference>
<evidence type="ECO:0000259" key="17">
    <source>
        <dbReference type="SMART" id="SM00768"/>
    </source>
</evidence>
<dbReference type="GO" id="GO:0042973">
    <property type="term" value="F:glucan endo-1,3-beta-D-glucosidase activity"/>
    <property type="evidence" value="ECO:0007669"/>
    <property type="project" value="UniProtKB-EC"/>
</dbReference>
<keyword evidence="9" id="KW-0611">Plant defense</keyword>
<evidence type="ECO:0000256" key="13">
    <source>
        <dbReference type="ARBA" id="ARBA00023295"/>
    </source>
</evidence>
<dbReference type="InterPro" id="IPR000490">
    <property type="entry name" value="Glyco_hydro_17"/>
</dbReference>
<dbReference type="GO" id="GO:0006952">
    <property type="term" value="P:defense response"/>
    <property type="evidence" value="ECO:0007669"/>
    <property type="project" value="UniProtKB-KW"/>
</dbReference>
<keyword evidence="19" id="KW-1185">Reference proteome</keyword>
<keyword evidence="6" id="KW-0336">GPI-anchor</keyword>
<dbReference type="PROSITE" id="PS00587">
    <property type="entry name" value="GLYCOSYL_HYDROL_F17"/>
    <property type="match status" value="1"/>
</dbReference>
<reference evidence="18 19" key="1">
    <citation type="submission" date="2024-09" db="EMBL/GenBank/DDBJ databases">
        <title>Chromosome-scale assembly of Riccia sorocarpa.</title>
        <authorList>
            <person name="Paukszto L."/>
        </authorList>
    </citation>
    <scope>NUCLEOTIDE SEQUENCE [LARGE SCALE GENOMIC DNA]</scope>
    <source>
        <strain evidence="18">LP-2024</strain>
        <tissue evidence="18">Aerial parts of the thallus</tissue>
    </source>
</reference>
<keyword evidence="10" id="KW-0472">Membrane</keyword>
<dbReference type="Gene3D" id="1.20.58.1040">
    <property type="match status" value="1"/>
</dbReference>
<keyword evidence="5" id="KW-1003">Cell membrane</keyword>
<comment type="caution">
    <text evidence="18">The sequence shown here is derived from an EMBL/GenBank/DDBJ whole genome shotgun (WGS) entry which is preliminary data.</text>
</comment>
<dbReference type="EC" id="3.2.1.39" evidence="4"/>
<dbReference type="FunFam" id="3.20.20.80:FF:000002">
    <property type="entry name" value="Glucan endo-1,3-beta-glucosidase 3"/>
    <property type="match status" value="1"/>
</dbReference>